<dbReference type="InterPro" id="IPR015943">
    <property type="entry name" value="WD40/YVTN_repeat-like_dom_sf"/>
</dbReference>
<evidence type="ECO:0000313" key="7">
    <source>
        <dbReference type="EMBL" id="PNP44651.1"/>
    </source>
</evidence>
<feature type="region of interest" description="Disordered" evidence="3">
    <location>
        <begin position="488"/>
        <end position="514"/>
    </location>
</feature>
<dbReference type="InterPro" id="IPR004871">
    <property type="entry name" value="RSE1/DDB1/CPSF1_C"/>
</dbReference>
<dbReference type="InterPro" id="IPR018846">
    <property type="entry name" value="Beta-prop_RSE1/DDB1/CPSF1_1st"/>
</dbReference>
<gene>
    <name evidence="7" type="ORF">TGAMA5MH_03458</name>
</gene>
<proteinExistence type="predicted"/>
<evidence type="ECO:0000256" key="1">
    <source>
        <dbReference type="ARBA" id="ARBA00004123"/>
    </source>
</evidence>
<comment type="caution">
    <text evidence="7">The sequence shown here is derived from an EMBL/GenBank/DDBJ whole genome shotgun (WGS) entry which is preliminary data.</text>
</comment>
<evidence type="ECO:0000259" key="6">
    <source>
        <dbReference type="Pfam" id="PF23726"/>
    </source>
</evidence>
<evidence type="ECO:0008006" key="9">
    <source>
        <dbReference type="Google" id="ProtNLM"/>
    </source>
</evidence>
<dbReference type="Pfam" id="PF03178">
    <property type="entry name" value="CPSF_A"/>
    <property type="match status" value="1"/>
</dbReference>
<evidence type="ECO:0000259" key="4">
    <source>
        <dbReference type="Pfam" id="PF03178"/>
    </source>
</evidence>
<dbReference type="PANTHER" id="PTHR10644">
    <property type="entry name" value="DNA REPAIR/RNA PROCESSING CPSF FAMILY"/>
    <property type="match status" value="1"/>
</dbReference>
<dbReference type="Pfam" id="PF10433">
    <property type="entry name" value="Beta-prop_RSE1_1st"/>
    <property type="match status" value="1"/>
</dbReference>
<name>A0A2K0TGJ5_9HYPO</name>
<dbReference type="Pfam" id="PF23726">
    <property type="entry name" value="Beta-prop_RSE1_2nd"/>
    <property type="match status" value="1"/>
</dbReference>
<feature type="domain" description="RSE1/DDB1/CPSF1 second beta-propeller" evidence="6">
    <location>
        <begin position="582"/>
        <end position="984"/>
    </location>
</feature>
<feature type="domain" description="RSE1/DDB1/CPSF1 first beta-propeller" evidence="5">
    <location>
        <begin position="92"/>
        <end position="466"/>
    </location>
</feature>
<evidence type="ECO:0000313" key="8">
    <source>
        <dbReference type="Proteomes" id="UP000236546"/>
    </source>
</evidence>
<dbReference type="EMBL" id="MTYH01000028">
    <property type="protein sequence ID" value="PNP44651.1"/>
    <property type="molecule type" value="Genomic_DNA"/>
</dbReference>
<keyword evidence="2" id="KW-0539">Nucleus</keyword>
<evidence type="ECO:0000259" key="5">
    <source>
        <dbReference type="Pfam" id="PF10433"/>
    </source>
</evidence>
<feature type="compositionally biased region" description="Polar residues" evidence="3">
    <location>
        <begin position="502"/>
        <end position="512"/>
    </location>
</feature>
<dbReference type="OrthoDB" id="6109at2759"/>
<dbReference type="InterPro" id="IPR050358">
    <property type="entry name" value="RSE1/DDB1/CFT1"/>
</dbReference>
<dbReference type="Proteomes" id="UP000236546">
    <property type="component" value="Unassembled WGS sequence"/>
</dbReference>
<protein>
    <recommendedName>
        <fullName evidence="9">Cleavage/polyadenylation specificity factor A subunit C-terminal domain-containing protein</fullName>
    </recommendedName>
</protein>
<organism evidence="7 8">
    <name type="scientific">Trichoderma gamsii</name>
    <dbReference type="NCBI Taxonomy" id="398673"/>
    <lineage>
        <taxon>Eukaryota</taxon>
        <taxon>Fungi</taxon>
        <taxon>Dikarya</taxon>
        <taxon>Ascomycota</taxon>
        <taxon>Pezizomycotina</taxon>
        <taxon>Sordariomycetes</taxon>
        <taxon>Hypocreomycetidae</taxon>
        <taxon>Hypocreales</taxon>
        <taxon>Hypocreaceae</taxon>
        <taxon>Trichoderma</taxon>
    </lineage>
</organism>
<dbReference type="InterPro" id="IPR058543">
    <property type="entry name" value="Beta-prop_RSE1/DDB1/CPSF1_2nd"/>
</dbReference>
<reference evidence="7 8" key="1">
    <citation type="submission" date="2017-02" db="EMBL/GenBank/DDBJ databases">
        <title>Genomes of Trichoderma spp. with biocontrol activity.</title>
        <authorList>
            <person name="Gardiner D."/>
            <person name="Kazan K."/>
            <person name="Vos C."/>
            <person name="Harvey P."/>
        </authorList>
    </citation>
    <scope>NUCLEOTIDE SEQUENCE [LARGE SCALE GENOMIC DNA]</scope>
    <source>
        <strain evidence="7 8">A5MH</strain>
    </source>
</reference>
<accession>A0A2K0TGJ5</accession>
<dbReference type="GO" id="GO:0003676">
    <property type="term" value="F:nucleic acid binding"/>
    <property type="evidence" value="ECO:0007669"/>
    <property type="project" value="InterPro"/>
</dbReference>
<evidence type="ECO:0000256" key="3">
    <source>
        <dbReference type="SAM" id="MobiDB-lite"/>
    </source>
</evidence>
<dbReference type="Gene3D" id="2.130.10.10">
    <property type="entry name" value="YVTN repeat-like/Quinoprotein amine dehydrogenase"/>
    <property type="match status" value="2"/>
</dbReference>
<dbReference type="GO" id="GO:0005634">
    <property type="term" value="C:nucleus"/>
    <property type="evidence" value="ECO:0007669"/>
    <property type="project" value="UniProtKB-SubCell"/>
</dbReference>
<comment type="subcellular location">
    <subcellularLocation>
        <location evidence="1">Nucleus</location>
    </subcellularLocation>
</comment>
<sequence length="1441" mass="155603">MQVYTELTAPTAVTQCLSLPLTSATANNLVVAKGSLLQIFTVKAISAELDPEFQPSQPTETDTRFDRQVNDDDGLESSFLGGESMFMRTDRTNNTKLVLIAEIPLAGTVIGLARMKTKNTASGGEALLLAYKAAKMCLAEWDPKKNELETISIHYYEKEELQGSPWEEVFGEYVNYLEADPGSRCAAFKFGTRNLAILPFTRSEEDLEMEDWDEDLDGPRPVKEHTAATNGEGNNVDAAYTPSFVLRLPLLDPSLLHPVHLTFLHEYREPTFGVLSSSQAPASSLGSKDHLSYKVFTLDLQQRASTTILSVTGLPHDLYKVIALPAPVGGALLVGQNELIHVDQSGKANGVAVNPMAKLATSFNLTDQSDLNLRLESCAIELLAIENGELLLILNDGRLGIVSFKIDGRTVSGLGVKLVGADCGGDIIKSRITCISRLGKNAFFLGSETSDSVVLGWSRKQTQEKRRKSRLLDTDLALDVDDLDLEDDEEDDDLYGDDSAITKPNQTANGGSVKSGDISFRIHDTLLSIAPIQDIACGQSAFLPDSEEAALNKGVSADLQLACAVGRGEAGSIAVINREIQPKVIGRFEFPEARGFWTMCVKKPVPKSLGTNAGVAGDYDTPIQHDKFMIVAKVDLDGYETSDVYALTAAGFETLKETEFEPAAGFTVEAGTMGNQMVVIQVLKSEVRCYNGDLGLIQILPMLDEETGAEPRAVSASIVDPYLLIIRDDASVFLAQIDSNNEIEEIEKTDSGLTSTKWAAGCLYKDTKGVFQANQSDQAKKPGEEVMLFLLNTAGALHIYALPDLSKPVYVAEGLSSIPPHLSADYVAKKVASREALTELVVADLGDTVYCSPYLILRHSTDDLTIYEPIRLPTDSATHTLSDTLFFKKSANSALAKSTVEDSLDDTAQQPRYVPLRICANVGGYSTVFLPGPSPAFVLKSSKSVPRVIGVQGLGVRGMSTFNTEGCDRGFIYSDSEGIARVTQLPSKTNFTELGVSVKKVPLGNDVRHVAYHHPTETYIAGCAVTESFELPKDDDYHKEWAKESLSFQPSTVRGSLKLISPVTWTVIHSIDMEPGESIECMKTLHLEVSEETKERRMLLAVGTALTRGEDLPTRGRVQVYDIVTVIPEPGKPETNKRLKLLAKEDIPRGGVTALSEIGTQGLMLMAQGQKCMVRGLKEDGSLLPVAFLDMSCHVASARELPGTGLCLIADAFKGLWFAGYTEEPYTFKVLGKSSGSLPLLVADFLPDGEDLSMVAVDADGDIHVLEFNPEHPKSLQGHLLLHRTTFSVTPSPPTSTLLLPRTLPASQSAAASQDSSTPQPHILLLASPSGSLAALTPLPESAYRRLLSVTNQLLPALVPHGGLHARAHRAPEGGGGMSRMVGVETAASGRAIVDGAILTRWNELGAAKRAEVASRGGYDSVMELREDLEAVLGWTGLAYI</sequence>
<evidence type="ECO:0000256" key="2">
    <source>
        <dbReference type="ARBA" id="ARBA00023242"/>
    </source>
</evidence>
<feature type="domain" description="RSE1/DDB1/CPSF1 C-terminal" evidence="4">
    <location>
        <begin position="1055"/>
        <end position="1402"/>
    </location>
</feature>
<feature type="region of interest" description="Disordered" evidence="3">
    <location>
        <begin position="214"/>
        <end position="234"/>
    </location>
</feature>
<feature type="compositionally biased region" description="Basic and acidic residues" evidence="3">
    <location>
        <begin position="217"/>
        <end position="226"/>
    </location>
</feature>